<feature type="non-terminal residue" evidence="1">
    <location>
        <position position="1"/>
    </location>
</feature>
<protein>
    <submittedName>
        <fullName evidence="1">Uncharacterized protein</fullName>
    </submittedName>
</protein>
<dbReference type="RefSeq" id="XP_067927643.1">
    <property type="nucleotide sequence ID" value="XM_068060410.1"/>
</dbReference>
<organism evidence="1 2">
    <name type="scientific">Cystoisospora suis</name>
    <dbReference type="NCBI Taxonomy" id="483139"/>
    <lineage>
        <taxon>Eukaryota</taxon>
        <taxon>Sar</taxon>
        <taxon>Alveolata</taxon>
        <taxon>Apicomplexa</taxon>
        <taxon>Conoidasida</taxon>
        <taxon>Coccidia</taxon>
        <taxon>Eucoccidiorida</taxon>
        <taxon>Eimeriorina</taxon>
        <taxon>Sarcocystidae</taxon>
        <taxon>Cystoisospora</taxon>
    </lineage>
</organism>
<dbReference type="VEuPathDB" id="ToxoDB:CSUI_000176"/>
<dbReference type="Proteomes" id="UP000221165">
    <property type="component" value="Unassembled WGS sequence"/>
</dbReference>
<dbReference type="GeneID" id="94423621"/>
<reference evidence="1 2" key="1">
    <citation type="journal article" date="2017" name="Int. J. Parasitol.">
        <title>The genome of the protozoan parasite Cystoisospora suis and a reverse vaccinology approach to identify vaccine candidates.</title>
        <authorList>
            <person name="Palmieri N."/>
            <person name="Shrestha A."/>
            <person name="Ruttkowski B."/>
            <person name="Beck T."/>
            <person name="Vogl C."/>
            <person name="Tomley F."/>
            <person name="Blake D.P."/>
            <person name="Joachim A."/>
        </authorList>
    </citation>
    <scope>NUCLEOTIDE SEQUENCE [LARGE SCALE GENOMIC DNA]</scope>
    <source>
        <strain evidence="1 2">Wien I</strain>
    </source>
</reference>
<evidence type="ECO:0000313" key="1">
    <source>
        <dbReference type="EMBL" id="PHJ25997.1"/>
    </source>
</evidence>
<sequence>VRAKGCLALIWTGVQPPGPRIGKATTETRNSRMFSRILRCSFWQRHILLSSLSPTAEEGRCDT</sequence>
<keyword evidence="2" id="KW-1185">Reference proteome</keyword>
<comment type="caution">
    <text evidence="1">The sequence shown here is derived from an EMBL/GenBank/DDBJ whole genome shotgun (WGS) entry which is preliminary data.</text>
</comment>
<name>A0A2C6LDA2_9APIC</name>
<dbReference type="EMBL" id="MIGC01000072">
    <property type="protein sequence ID" value="PHJ25997.1"/>
    <property type="molecule type" value="Genomic_DNA"/>
</dbReference>
<gene>
    <name evidence="1" type="ORF">CSUI_000176</name>
</gene>
<dbReference type="AlphaFoldDB" id="A0A2C6LDA2"/>
<accession>A0A2C6LDA2</accession>
<evidence type="ECO:0000313" key="2">
    <source>
        <dbReference type="Proteomes" id="UP000221165"/>
    </source>
</evidence>
<proteinExistence type="predicted"/>